<evidence type="ECO:0000313" key="2">
    <source>
        <dbReference type="EMBL" id="RZE24203.1"/>
    </source>
</evidence>
<evidence type="ECO:0000313" key="3">
    <source>
        <dbReference type="EMBL" id="TWV28078.1"/>
    </source>
</evidence>
<reference evidence="3" key="2">
    <citation type="journal article" date="2019" name="Microbiol. Resour. Announc.">
        <title>Draft Genomic Sequences of Streptomyces misionensis and Streptomyces albidoflavus, bacteria applied for phytopathogen biocontrol.</title>
        <authorList>
            <person name="Pylro V."/>
            <person name="Dias A."/>
            <person name="Andreote F."/>
            <person name="Varani A."/>
            <person name="Andreote C."/>
            <person name="Bernardo E."/>
            <person name="Martins T."/>
        </authorList>
    </citation>
    <scope>NUCLEOTIDE SEQUENCE</scope>
    <source>
        <strain evidence="3">77</strain>
    </source>
</reference>
<proteinExistence type="predicted"/>
<dbReference type="EMBL" id="PKLL01000013">
    <property type="protein sequence ID" value="RZE24203.1"/>
    <property type="molecule type" value="Genomic_DNA"/>
</dbReference>
<dbReference type="EMBL" id="VOGX01000004">
    <property type="protein sequence ID" value="TWV28078.1"/>
    <property type="molecule type" value="Genomic_DNA"/>
</dbReference>
<organism evidence="2 4">
    <name type="scientific">Streptomyces albidoflavus</name>
    <dbReference type="NCBI Taxonomy" id="1886"/>
    <lineage>
        <taxon>Bacteria</taxon>
        <taxon>Bacillati</taxon>
        <taxon>Actinomycetota</taxon>
        <taxon>Actinomycetes</taxon>
        <taxon>Kitasatosporales</taxon>
        <taxon>Streptomycetaceae</taxon>
        <taxon>Streptomyces</taxon>
        <taxon>Streptomyces albidoflavus group</taxon>
    </lineage>
</organism>
<dbReference type="AlphaFoldDB" id="A0A8G1ZXP6"/>
<reference evidence="3" key="3">
    <citation type="submission" date="2019-07" db="EMBL/GenBank/DDBJ databases">
        <authorList>
            <person name="Pylro V."/>
            <person name="Dias A."/>
            <person name="Andreote F."/>
            <person name="Varani A."/>
            <person name="Andreote C."/>
            <person name="Bernardo E."/>
            <person name="Martins T."/>
        </authorList>
    </citation>
    <scope>NUCLEOTIDE SEQUENCE</scope>
    <source>
        <strain evidence="3">77</strain>
    </source>
</reference>
<gene>
    <name evidence="2" type="ORF">C0Q92_12035</name>
    <name evidence="3" type="ORF">FRZ02_02150</name>
</gene>
<protein>
    <submittedName>
        <fullName evidence="2">Uncharacterized protein</fullName>
    </submittedName>
</protein>
<keyword evidence="5" id="KW-1185">Reference proteome</keyword>
<dbReference type="Proteomes" id="UP000318052">
    <property type="component" value="Unassembled WGS sequence"/>
</dbReference>
<sequence length="68" mass="7192">MSEAAVGIGRTAVTGVAARRAIGSRGNPRVEVDAVLRGRGRAAYLRRARRAPGEARRRVPGGSVLRRA</sequence>
<evidence type="ECO:0000313" key="5">
    <source>
        <dbReference type="Proteomes" id="UP000318052"/>
    </source>
</evidence>
<evidence type="ECO:0000256" key="1">
    <source>
        <dbReference type="SAM" id="MobiDB-lite"/>
    </source>
</evidence>
<reference evidence="2 4" key="1">
    <citation type="submission" date="2017-12" db="EMBL/GenBank/DDBJ databases">
        <title>Population genomics insights into the ecological differentiation and adaptive evolution in streptomycetes.</title>
        <authorList>
            <person name="Li Y."/>
            <person name="Huang Y."/>
        </authorList>
    </citation>
    <scope>NUCLEOTIDE SEQUENCE [LARGE SCALE GENOMIC DNA]</scope>
    <source>
        <strain evidence="2 4">NBRC 100770</strain>
    </source>
</reference>
<accession>A0A8G1ZXP6</accession>
<dbReference type="Proteomes" id="UP000292693">
    <property type="component" value="Unassembled WGS sequence"/>
</dbReference>
<name>A0A8G1ZXP6_9ACTN</name>
<evidence type="ECO:0000313" key="4">
    <source>
        <dbReference type="Proteomes" id="UP000292693"/>
    </source>
</evidence>
<comment type="caution">
    <text evidence="2">The sequence shown here is derived from an EMBL/GenBank/DDBJ whole genome shotgun (WGS) entry which is preliminary data.</text>
</comment>
<feature type="region of interest" description="Disordered" evidence="1">
    <location>
        <begin position="47"/>
        <end position="68"/>
    </location>
</feature>